<keyword evidence="1" id="KW-0472">Membrane</keyword>
<dbReference type="EMBL" id="JAZHXJ010000023">
    <property type="protein sequence ID" value="KAL1881424.1"/>
    <property type="molecule type" value="Genomic_DNA"/>
</dbReference>
<dbReference type="Proteomes" id="UP001586593">
    <property type="component" value="Unassembled WGS sequence"/>
</dbReference>
<protein>
    <submittedName>
        <fullName evidence="3">Uncharacterized protein</fullName>
    </submittedName>
</protein>
<proteinExistence type="predicted"/>
<gene>
    <name evidence="3" type="ORF">VTK73DRAFT_3942</name>
</gene>
<feature type="transmembrane region" description="Helical" evidence="1">
    <location>
        <begin position="353"/>
        <end position="371"/>
    </location>
</feature>
<keyword evidence="1" id="KW-0812">Transmembrane</keyword>
<evidence type="ECO:0000313" key="3">
    <source>
        <dbReference type="EMBL" id="KAL1881424.1"/>
    </source>
</evidence>
<accession>A0ABR3XZN0</accession>
<comment type="caution">
    <text evidence="3">The sequence shown here is derived from an EMBL/GenBank/DDBJ whole genome shotgun (WGS) entry which is preliminary data.</text>
</comment>
<feature type="signal peptide" evidence="2">
    <location>
        <begin position="1"/>
        <end position="24"/>
    </location>
</feature>
<evidence type="ECO:0000256" key="1">
    <source>
        <dbReference type="SAM" id="Phobius"/>
    </source>
</evidence>
<sequence>MEPIRRYLFTWAVLIGLLFLRARADCASYGVDYANGGSYSIDASSNQYFSFITVFQGCSEESINPILVGPDGSEYACSSIDTQPAGAQMTSTCGIPFSAMQSGTWRVIIQSDQIAVQRTFTLTVGLPQTVVVTVTPTVVLGITSTPRAQTTRTTITQTQTLILVPTTVSAGCNGGTRTVTQFSTGGTVTVTVTSTRTETNGQRTSYTGTTISATATCHYPSSSTNYDSSPTQLNSCSGNENCRPIWLKGSGHWSWMADEVHHTTTEVQKRDADAVAAVTSTYTETTYTYTRTVITTAPARTVTDTSYAIVTATVTPAPSTICTNGGSQYTVTVVRGTGGAITQTNVIITTTRASGTVWIGLVFITLLSILTPHMQPRQYTLQSLNMAFKMTILRADETPSC</sequence>
<keyword evidence="2" id="KW-0732">Signal</keyword>
<evidence type="ECO:0000313" key="4">
    <source>
        <dbReference type="Proteomes" id="UP001586593"/>
    </source>
</evidence>
<name>A0ABR3XZN0_9PEZI</name>
<evidence type="ECO:0000256" key="2">
    <source>
        <dbReference type="SAM" id="SignalP"/>
    </source>
</evidence>
<feature type="chain" id="PRO_5045477716" evidence="2">
    <location>
        <begin position="25"/>
        <end position="401"/>
    </location>
</feature>
<keyword evidence="1" id="KW-1133">Transmembrane helix</keyword>
<keyword evidence="4" id="KW-1185">Reference proteome</keyword>
<reference evidence="3 4" key="1">
    <citation type="journal article" date="2024" name="Commun. Biol.">
        <title>Comparative genomic analysis of thermophilic fungi reveals convergent evolutionary adaptations and gene losses.</title>
        <authorList>
            <person name="Steindorff A.S."/>
            <person name="Aguilar-Pontes M.V."/>
            <person name="Robinson A.J."/>
            <person name="Andreopoulos B."/>
            <person name="LaButti K."/>
            <person name="Kuo A."/>
            <person name="Mondo S."/>
            <person name="Riley R."/>
            <person name="Otillar R."/>
            <person name="Haridas S."/>
            <person name="Lipzen A."/>
            <person name="Grimwood J."/>
            <person name="Schmutz J."/>
            <person name="Clum A."/>
            <person name="Reid I.D."/>
            <person name="Moisan M.C."/>
            <person name="Butler G."/>
            <person name="Nguyen T.T.M."/>
            <person name="Dewar K."/>
            <person name="Conant G."/>
            <person name="Drula E."/>
            <person name="Henrissat B."/>
            <person name="Hansel C."/>
            <person name="Singer S."/>
            <person name="Hutchinson M.I."/>
            <person name="de Vries R.P."/>
            <person name="Natvig D.O."/>
            <person name="Powell A.J."/>
            <person name="Tsang A."/>
            <person name="Grigoriev I.V."/>
        </authorList>
    </citation>
    <scope>NUCLEOTIDE SEQUENCE [LARGE SCALE GENOMIC DNA]</scope>
    <source>
        <strain evidence="3 4">ATCC 24622</strain>
    </source>
</reference>
<organism evidence="3 4">
    <name type="scientific">Phialemonium thermophilum</name>
    <dbReference type="NCBI Taxonomy" id="223376"/>
    <lineage>
        <taxon>Eukaryota</taxon>
        <taxon>Fungi</taxon>
        <taxon>Dikarya</taxon>
        <taxon>Ascomycota</taxon>
        <taxon>Pezizomycotina</taxon>
        <taxon>Sordariomycetes</taxon>
        <taxon>Sordariomycetidae</taxon>
        <taxon>Cephalothecales</taxon>
        <taxon>Cephalothecaceae</taxon>
        <taxon>Phialemonium</taxon>
    </lineage>
</organism>